<dbReference type="EMBL" id="JAQQLF010000030">
    <property type="protein sequence ID" value="MDC7719014.1"/>
    <property type="molecule type" value="Genomic_DNA"/>
</dbReference>
<feature type="compositionally biased region" description="Gly residues" evidence="1">
    <location>
        <begin position="628"/>
        <end position="658"/>
    </location>
</feature>
<name>A0ABT5J4H0_9NEIS</name>
<dbReference type="RefSeq" id="WP_272753211.1">
    <property type="nucleotide sequence ID" value="NZ_JAQQLF010000030.1"/>
</dbReference>
<evidence type="ECO:0000256" key="1">
    <source>
        <dbReference type="SAM" id="MobiDB-lite"/>
    </source>
</evidence>
<accession>A0ABT5J4H0</accession>
<dbReference type="Proteomes" id="UP001219956">
    <property type="component" value="Unassembled WGS sequence"/>
</dbReference>
<gene>
    <name evidence="2" type="ORF">PQU95_17570</name>
</gene>
<evidence type="ECO:0000313" key="3">
    <source>
        <dbReference type="Proteomes" id="UP001219956"/>
    </source>
</evidence>
<sequence>MTKFAVARPVRRHLPARRHAQRGMAALLVVLLTGMSLSALTLGVMHYTKGAQDSNYALHARTQAEINAWAGVEALRQYVQGKQASDLPSLQEVVVRNAAGQTLATVHYQASCTNATAGEYCFHVVGRSANSTATLAAGLRLSTASPSYPRLQTGLAVNGGLNVSGNLFQVRNGASGMGGVSVDGDINIDKISTSASSPTCATGNIKIGGNGTYTGSYLAQGDIWVFGGATAQDVSLQARSVVIGGNAEDGRLRPGGASRYQRISYQQFLATGPLEIRSLQGGGNLYAPSPWLLPTLESGSIGGQAYGIPGYNTAAQLATCRLADGRFACTEPVVEGSEYVIPRLSTRLPQTIPPVQCQTALVNQDANRLEAQANYIFYFDEQHQGRPTLKIQHMRSSGGADLSGTYDLSQTTLAMTSFPAAPTIPLLRCNGGSCRLWEKTAATGWGRLAGLEMPPGVVLFKTTAANAGSVEISAGNSVLYNTLLSGGTLTLANSGLRSLVAPNFSASGSATPRTAAACSQLAYPSQLCDGAGHLKTWTDSQGEHQGIPVGNMAVVVNGSFAPNGWSLAGNVVISKLILVSGQRVTIRGAVWVGDGQTLADGDISEITHDGLEIDVSTLAPDQSYIDNGGDGTAPGGGGGGSGGQGGQAGGSGSGGTGTITGSRLARVRPL</sequence>
<keyword evidence="3" id="KW-1185">Reference proteome</keyword>
<comment type="caution">
    <text evidence="2">The sequence shown here is derived from an EMBL/GenBank/DDBJ whole genome shotgun (WGS) entry which is preliminary data.</text>
</comment>
<protein>
    <submittedName>
        <fullName evidence="2">Uncharacterized protein</fullName>
    </submittedName>
</protein>
<evidence type="ECO:0000313" key="2">
    <source>
        <dbReference type="EMBL" id="MDC7719014.1"/>
    </source>
</evidence>
<feature type="region of interest" description="Disordered" evidence="1">
    <location>
        <begin position="622"/>
        <end position="670"/>
    </location>
</feature>
<organism evidence="2 3">
    <name type="scientific">Vogesella aquatica</name>
    <dbReference type="NCBI Taxonomy" id="2984206"/>
    <lineage>
        <taxon>Bacteria</taxon>
        <taxon>Pseudomonadati</taxon>
        <taxon>Pseudomonadota</taxon>
        <taxon>Betaproteobacteria</taxon>
        <taxon>Neisseriales</taxon>
        <taxon>Chromobacteriaceae</taxon>
        <taxon>Vogesella</taxon>
    </lineage>
</organism>
<proteinExistence type="predicted"/>
<reference evidence="2 3" key="1">
    <citation type="submission" date="2023-01" db="EMBL/GenBank/DDBJ databases">
        <title>Novel species of the genus Vogesella isolated from rivers.</title>
        <authorList>
            <person name="Lu H."/>
        </authorList>
    </citation>
    <scope>NUCLEOTIDE SEQUENCE [LARGE SCALE GENOMIC DNA]</scope>
    <source>
        <strain evidence="2 3">DC21W</strain>
    </source>
</reference>